<dbReference type="Pfam" id="PF21734">
    <property type="entry name" value="10_blade"/>
    <property type="match status" value="1"/>
</dbReference>
<dbReference type="InterPro" id="IPR049141">
    <property type="entry name" value="10_blade"/>
</dbReference>
<organism evidence="2 3">
    <name type="scientific">Wandonia haliotis</name>
    <dbReference type="NCBI Taxonomy" id="574963"/>
    <lineage>
        <taxon>Bacteria</taxon>
        <taxon>Pseudomonadati</taxon>
        <taxon>Bacteroidota</taxon>
        <taxon>Flavobacteriia</taxon>
        <taxon>Flavobacteriales</taxon>
        <taxon>Crocinitomicaceae</taxon>
        <taxon>Wandonia</taxon>
    </lineage>
</organism>
<evidence type="ECO:0000313" key="2">
    <source>
        <dbReference type="EMBL" id="GAA0875748.1"/>
    </source>
</evidence>
<keyword evidence="3" id="KW-1185">Reference proteome</keyword>
<dbReference type="EMBL" id="BAAAFH010000011">
    <property type="protein sequence ID" value="GAA0875748.1"/>
    <property type="molecule type" value="Genomic_DNA"/>
</dbReference>
<sequence length="364" mass="40880">MKRGIITLLVAVCFVQISYGQEFKGIGPFTSLQGYFKAFHNGVIRQLEYLPVKSFQVGDNLLAYIDNKGDVKVFQGEQVKTLAGVANNYSVSDNILVFNTGPVTSVWKDGKGQLLTNFGRRYVVSDSLVVFEDTQFNSVKVWYNGQIKDLYTVIGDIYLPAGIGDNVVAFAAVGGTHYVFYKGAFYEAGTYRDPLTFSCGRDIVAFNDPVQMSFAIFEKGEFLDLEPMHAKRFIAGWSCVTYTDQNGNLQYYANNSVKTLSNYAPDYWDAKDQMVVWGEGDLFQVWDGKRKVTAAYFKPEKWKLKNNVIAFQNQMKGVDCVIDGKVINITNEPVIDFYISGNMVVCELPNSSFLAYVDGRKIRS</sequence>
<accession>A0ABN1MSB5</accession>
<evidence type="ECO:0000259" key="1">
    <source>
        <dbReference type="Pfam" id="PF21734"/>
    </source>
</evidence>
<proteinExistence type="predicted"/>
<evidence type="ECO:0000313" key="3">
    <source>
        <dbReference type="Proteomes" id="UP001501126"/>
    </source>
</evidence>
<gene>
    <name evidence="2" type="ORF">GCM10009118_21570</name>
</gene>
<dbReference type="RefSeq" id="WP_343787559.1">
    <property type="nucleotide sequence ID" value="NZ_BAAAFH010000011.1"/>
</dbReference>
<reference evidence="2 3" key="1">
    <citation type="journal article" date="2019" name="Int. J. Syst. Evol. Microbiol.">
        <title>The Global Catalogue of Microorganisms (GCM) 10K type strain sequencing project: providing services to taxonomists for standard genome sequencing and annotation.</title>
        <authorList>
            <consortium name="The Broad Institute Genomics Platform"/>
            <consortium name="The Broad Institute Genome Sequencing Center for Infectious Disease"/>
            <person name="Wu L."/>
            <person name="Ma J."/>
        </authorList>
    </citation>
    <scope>NUCLEOTIDE SEQUENCE [LARGE SCALE GENOMIC DNA]</scope>
    <source>
        <strain evidence="2 3">JCM 16083</strain>
    </source>
</reference>
<dbReference type="Proteomes" id="UP001501126">
    <property type="component" value="Unassembled WGS sequence"/>
</dbReference>
<comment type="caution">
    <text evidence="2">The sequence shown here is derived from an EMBL/GenBank/DDBJ whole genome shotgun (WGS) entry which is preliminary data.</text>
</comment>
<feature type="domain" description="10-bladed beta-propeller" evidence="1">
    <location>
        <begin position="25"/>
        <end position="360"/>
    </location>
</feature>
<protein>
    <recommendedName>
        <fullName evidence="1">10-bladed beta-propeller domain-containing protein</fullName>
    </recommendedName>
</protein>
<name>A0ABN1MSB5_9FLAO</name>